<accession>A0A7X1FPN5</accession>
<organism evidence="7 8">
    <name type="scientific">Novosphingobium flavum</name>
    <dbReference type="NCBI Taxonomy" id="1778672"/>
    <lineage>
        <taxon>Bacteria</taxon>
        <taxon>Pseudomonadati</taxon>
        <taxon>Pseudomonadota</taxon>
        <taxon>Alphaproteobacteria</taxon>
        <taxon>Sphingomonadales</taxon>
        <taxon>Sphingomonadaceae</taxon>
        <taxon>Novosphingobium</taxon>
    </lineage>
</organism>
<dbReference type="PANTHER" id="PTHR42988">
    <property type="entry name" value="PHOSPHOHYDROLASE"/>
    <property type="match status" value="1"/>
</dbReference>
<dbReference type="SUPFAM" id="SSF56300">
    <property type="entry name" value="Metallo-dependent phosphatases"/>
    <property type="match status" value="1"/>
</dbReference>
<evidence type="ECO:0000256" key="3">
    <source>
        <dbReference type="ARBA" id="ARBA00023004"/>
    </source>
</evidence>
<evidence type="ECO:0000256" key="2">
    <source>
        <dbReference type="ARBA" id="ARBA00022801"/>
    </source>
</evidence>
<feature type="domain" description="Calcineurin-like phosphoesterase" evidence="6">
    <location>
        <begin position="6"/>
        <end position="196"/>
    </location>
</feature>
<evidence type="ECO:0000313" key="7">
    <source>
        <dbReference type="EMBL" id="MBC2664568.1"/>
    </source>
</evidence>
<dbReference type="InterPro" id="IPR029052">
    <property type="entry name" value="Metallo-depent_PP-like"/>
</dbReference>
<protein>
    <submittedName>
        <fullName evidence="7">Metallophosphoesterase</fullName>
    </submittedName>
</protein>
<name>A0A7X1FPN5_9SPHN</name>
<keyword evidence="3" id="KW-0408">Iron</keyword>
<evidence type="ECO:0000256" key="5">
    <source>
        <dbReference type="SAM" id="MobiDB-lite"/>
    </source>
</evidence>
<evidence type="ECO:0000256" key="1">
    <source>
        <dbReference type="ARBA" id="ARBA00022723"/>
    </source>
</evidence>
<dbReference type="GO" id="GO:0016787">
    <property type="term" value="F:hydrolase activity"/>
    <property type="evidence" value="ECO:0007669"/>
    <property type="project" value="UniProtKB-KW"/>
</dbReference>
<comment type="caution">
    <text evidence="7">The sequence shown here is derived from an EMBL/GenBank/DDBJ whole genome shotgun (WGS) entry which is preliminary data.</text>
</comment>
<keyword evidence="8" id="KW-1185">Reference proteome</keyword>
<evidence type="ECO:0000313" key="8">
    <source>
        <dbReference type="Proteomes" id="UP000566813"/>
    </source>
</evidence>
<reference evidence="7 8" key="1">
    <citation type="submission" date="2020-08" db="EMBL/GenBank/DDBJ databases">
        <title>The genome sequence of type strain Novosphingobium flavum NBRC 111647.</title>
        <authorList>
            <person name="Liu Y."/>
        </authorList>
    </citation>
    <scope>NUCLEOTIDE SEQUENCE [LARGE SCALE GENOMIC DNA]</scope>
    <source>
        <strain evidence="7 8">NBRC 111647</strain>
    </source>
</reference>
<dbReference type="AlphaFoldDB" id="A0A7X1FPN5"/>
<dbReference type="Gene3D" id="3.60.21.10">
    <property type="match status" value="1"/>
</dbReference>
<dbReference type="RefSeq" id="WP_185662808.1">
    <property type="nucleotide sequence ID" value="NZ_JACLAW010000002.1"/>
</dbReference>
<evidence type="ECO:0000256" key="4">
    <source>
        <dbReference type="ARBA" id="ARBA00025742"/>
    </source>
</evidence>
<keyword evidence="2" id="KW-0378">Hydrolase</keyword>
<sequence>MSGAITLFHISDLHFGLEDKAALDWTERAIAAEQPAAVAVTGDLTMRARHREFRAACEWIGALPAPVTVEPGNHDMPYFNLVERFVAPYRRFRAIEGLLERELDLGDLHIIPLQTVTRAQWRFPWVDGWVREPALKACLAALDALPPGARAVVTAHHPLPEKAPDGHTLTIGGARAMEELARRNVLAVLTGHVHDPFDITAETAAGPLRMIGAGTLSQRVRSTPPSFNEITITGREVHVRVRNLERVPTADMQVSEVPPTALPPRRPGEPVAPVGAVPAEDPPVH</sequence>
<feature type="region of interest" description="Disordered" evidence="5">
    <location>
        <begin position="250"/>
        <end position="285"/>
    </location>
</feature>
<dbReference type="InterPro" id="IPR050884">
    <property type="entry name" value="CNP_phosphodiesterase-III"/>
</dbReference>
<dbReference type="EMBL" id="JACLAW010000002">
    <property type="protein sequence ID" value="MBC2664568.1"/>
    <property type="molecule type" value="Genomic_DNA"/>
</dbReference>
<gene>
    <name evidence="7" type="ORF">H7F51_03430</name>
</gene>
<dbReference type="Pfam" id="PF00149">
    <property type="entry name" value="Metallophos"/>
    <property type="match status" value="1"/>
</dbReference>
<dbReference type="GO" id="GO:0046872">
    <property type="term" value="F:metal ion binding"/>
    <property type="evidence" value="ECO:0007669"/>
    <property type="project" value="UniProtKB-KW"/>
</dbReference>
<dbReference type="Proteomes" id="UP000566813">
    <property type="component" value="Unassembled WGS sequence"/>
</dbReference>
<dbReference type="InterPro" id="IPR004843">
    <property type="entry name" value="Calcineurin-like_PHP"/>
</dbReference>
<evidence type="ECO:0000259" key="6">
    <source>
        <dbReference type="Pfam" id="PF00149"/>
    </source>
</evidence>
<dbReference type="PANTHER" id="PTHR42988:SF2">
    <property type="entry name" value="CYCLIC NUCLEOTIDE PHOSPHODIESTERASE CBUA0032-RELATED"/>
    <property type="match status" value="1"/>
</dbReference>
<proteinExistence type="inferred from homology"/>
<feature type="compositionally biased region" description="Low complexity" evidence="5">
    <location>
        <begin position="269"/>
        <end position="279"/>
    </location>
</feature>
<comment type="similarity">
    <text evidence="4">Belongs to the cyclic nucleotide phosphodiesterase class-III family.</text>
</comment>
<keyword evidence="1" id="KW-0479">Metal-binding</keyword>